<dbReference type="RefSeq" id="WP_188726889.1">
    <property type="nucleotide sequence ID" value="NZ_BMIT01000001.1"/>
</dbReference>
<proteinExistence type="predicted"/>
<evidence type="ECO:0000256" key="1">
    <source>
        <dbReference type="ARBA" id="ARBA00022679"/>
    </source>
</evidence>
<dbReference type="Pfam" id="PF21654">
    <property type="entry name" value="DncV-like_NTFase"/>
    <property type="match status" value="1"/>
</dbReference>
<comment type="caution">
    <text evidence="13">The sequence shown here is derived from an EMBL/GenBank/DDBJ whole genome shotgun (WGS) entry which is preliminary data.</text>
</comment>
<evidence type="ECO:0000256" key="9">
    <source>
        <dbReference type="ARBA" id="ARBA00044145"/>
    </source>
</evidence>
<dbReference type="InterPro" id="IPR006116">
    <property type="entry name" value="NT_2-5OAS_ClassI-CCAase"/>
</dbReference>
<evidence type="ECO:0000256" key="8">
    <source>
        <dbReference type="ARBA" id="ARBA00023118"/>
    </source>
</evidence>
<evidence type="ECO:0000313" key="14">
    <source>
        <dbReference type="Proteomes" id="UP000638462"/>
    </source>
</evidence>
<keyword evidence="2" id="KW-0548">Nucleotidyltransferase</keyword>
<sequence length="397" mass="45415">MADNSSNVILENIVSAIELPDSAYERAESRYKDLGEWLHREESKCSRFEPKISPQGSFRLGTANRPLKGEQYDLDMSCNLQEGITKDVATQEHLKKLVGDDLEQYRNARGIQEALSEKRRCWRLDYADDISFHMDIVPCIPEDVGQRAILEKRMIESSSFNDTLAEEVSELAVSITDNSDPQYSQYTNEWRISNPEGYAQWFESRMRLAEAVLNQRMFEAKASIEELPNFRWKTPLQMVIKLLKRHRDTMFENDDDSKPISIIITTLAAKAYSGESDLVSAMENILNRMGTLISPTIPRVPNPVNPVEDFADKWYSDEHRHLELENNFNRWLFQAQADFEALRSKENIKNILEAAKRGFNQSLDSTFVSKTLGLAPAVASPKPKAAPQSSSRPWCKL</sequence>
<evidence type="ECO:0000256" key="11">
    <source>
        <dbReference type="SAM" id="MobiDB-lite"/>
    </source>
</evidence>
<evidence type="ECO:0000259" key="12">
    <source>
        <dbReference type="Pfam" id="PF21654"/>
    </source>
</evidence>
<evidence type="ECO:0000256" key="7">
    <source>
        <dbReference type="ARBA" id="ARBA00023080"/>
    </source>
</evidence>
<feature type="domain" description="Cyclic GMP-AMP synthase DncV-like nucleotidyltransferase" evidence="12">
    <location>
        <begin position="50"/>
        <end position="136"/>
    </location>
</feature>
<evidence type="ECO:0000256" key="5">
    <source>
        <dbReference type="ARBA" id="ARBA00022840"/>
    </source>
</evidence>
<gene>
    <name evidence="13" type="ORF">GCM10008027_03640</name>
</gene>
<keyword evidence="4" id="KW-0547">Nucleotide-binding</keyword>
<evidence type="ECO:0000256" key="6">
    <source>
        <dbReference type="ARBA" id="ARBA00022842"/>
    </source>
</evidence>
<evidence type="ECO:0000256" key="4">
    <source>
        <dbReference type="ARBA" id="ARBA00022741"/>
    </source>
</evidence>
<organism evidence="13 14">
    <name type="scientific">Pseudoalteromonas gelatinilytica</name>
    <dbReference type="NCBI Taxonomy" id="1703256"/>
    <lineage>
        <taxon>Bacteria</taxon>
        <taxon>Pseudomonadati</taxon>
        <taxon>Pseudomonadota</taxon>
        <taxon>Gammaproteobacteria</taxon>
        <taxon>Alteromonadales</taxon>
        <taxon>Pseudoalteromonadaceae</taxon>
        <taxon>Pseudoalteromonas</taxon>
    </lineage>
</organism>
<reference evidence="14" key="1">
    <citation type="journal article" date="2019" name="Int. J. Syst. Evol. Microbiol.">
        <title>The Global Catalogue of Microorganisms (GCM) 10K type strain sequencing project: providing services to taxonomists for standard genome sequencing and annotation.</title>
        <authorList>
            <consortium name="The Broad Institute Genomics Platform"/>
            <consortium name="The Broad Institute Genome Sequencing Center for Infectious Disease"/>
            <person name="Wu L."/>
            <person name="Ma J."/>
        </authorList>
    </citation>
    <scope>NUCLEOTIDE SEQUENCE [LARGE SCALE GENOMIC DNA]</scope>
    <source>
        <strain evidence="14">CGMCC 1.15394</strain>
    </source>
</reference>
<keyword evidence="14" id="KW-1185">Reference proteome</keyword>
<keyword evidence="3" id="KW-0479">Metal-binding</keyword>
<dbReference type="CDD" id="cd05400">
    <property type="entry name" value="NT_2-5OAS_ClassI-CCAase"/>
    <property type="match status" value="1"/>
</dbReference>
<keyword evidence="6" id="KW-0460">Magnesium</keyword>
<dbReference type="InterPro" id="IPR048445">
    <property type="entry name" value="DncV-like_NTFase"/>
</dbReference>
<dbReference type="EMBL" id="BMIT01000001">
    <property type="protein sequence ID" value="GGE82234.1"/>
    <property type="molecule type" value="Genomic_DNA"/>
</dbReference>
<protein>
    <recommendedName>
        <fullName evidence="9">Cyclic GMP-AMP synthase</fullName>
    </recommendedName>
</protein>
<evidence type="ECO:0000256" key="10">
    <source>
        <dbReference type="ARBA" id="ARBA00048304"/>
    </source>
</evidence>
<name>A0ABQ1T6G9_9GAMM</name>
<accession>A0ABQ1T6G9</accession>
<keyword evidence="5" id="KW-0067">ATP-binding</keyword>
<comment type="catalytic activity">
    <reaction evidence="10">
        <text>GTP + ATP = 3',3'-cGAMP + 2 diphosphate</text>
        <dbReference type="Rhea" id="RHEA:35647"/>
        <dbReference type="ChEBI" id="CHEBI:30616"/>
        <dbReference type="ChEBI" id="CHEBI:33019"/>
        <dbReference type="ChEBI" id="CHEBI:37565"/>
        <dbReference type="ChEBI" id="CHEBI:71501"/>
    </reaction>
    <physiologicalReaction direction="left-to-right" evidence="10">
        <dbReference type="Rhea" id="RHEA:35648"/>
    </physiologicalReaction>
</comment>
<feature type="region of interest" description="Disordered" evidence="11">
    <location>
        <begin position="378"/>
        <end position="397"/>
    </location>
</feature>
<keyword evidence="1" id="KW-0808">Transferase</keyword>
<keyword evidence="7" id="KW-0546">Nucleotide metabolism</keyword>
<evidence type="ECO:0000313" key="13">
    <source>
        <dbReference type="EMBL" id="GGE82234.1"/>
    </source>
</evidence>
<evidence type="ECO:0000256" key="2">
    <source>
        <dbReference type="ARBA" id="ARBA00022695"/>
    </source>
</evidence>
<dbReference type="Proteomes" id="UP000638462">
    <property type="component" value="Unassembled WGS sequence"/>
</dbReference>
<keyword evidence="8" id="KW-0051">Antiviral defense</keyword>
<evidence type="ECO:0000256" key="3">
    <source>
        <dbReference type="ARBA" id="ARBA00022723"/>
    </source>
</evidence>